<dbReference type="InterPro" id="IPR000305">
    <property type="entry name" value="GIY-YIG_endonuc"/>
</dbReference>
<accession>A0A285MQU4</accession>
<feature type="domain" description="GIY-YIG" evidence="1">
    <location>
        <begin position="23"/>
        <end position="114"/>
    </location>
</feature>
<dbReference type="PROSITE" id="PS50164">
    <property type="entry name" value="GIY_YIG"/>
    <property type="match status" value="1"/>
</dbReference>
<proteinExistence type="predicted"/>
<evidence type="ECO:0000313" key="3">
    <source>
        <dbReference type="Proteomes" id="UP000219048"/>
    </source>
</evidence>
<dbReference type="Proteomes" id="UP000219048">
    <property type="component" value="Unassembled WGS sequence"/>
</dbReference>
<protein>
    <recommendedName>
        <fullName evidence="1">GIY-YIG domain-containing protein</fullName>
    </recommendedName>
</protein>
<dbReference type="RefSeq" id="WP_097045045.1">
    <property type="nucleotide sequence ID" value="NZ_OBEH01000002.1"/>
</dbReference>
<gene>
    <name evidence="2" type="ORF">SAMN06265377_1363</name>
</gene>
<dbReference type="OrthoDB" id="7063125at2"/>
<name>A0A285MQU4_9FLAO</name>
<evidence type="ECO:0000313" key="2">
    <source>
        <dbReference type="EMBL" id="SNY99552.1"/>
    </source>
</evidence>
<dbReference type="AlphaFoldDB" id="A0A285MQU4"/>
<organism evidence="2 3">
    <name type="scientific">Flagellimonas pacifica</name>
    <dbReference type="NCBI Taxonomy" id="1247520"/>
    <lineage>
        <taxon>Bacteria</taxon>
        <taxon>Pseudomonadati</taxon>
        <taxon>Bacteroidota</taxon>
        <taxon>Flavobacteriia</taxon>
        <taxon>Flavobacteriales</taxon>
        <taxon>Flavobacteriaceae</taxon>
        <taxon>Flagellimonas</taxon>
    </lineage>
</organism>
<reference evidence="3" key="1">
    <citation type="submission" date="2017-09" db="EMBL/GenBank/DDBJ databases">
        <authorList>
            <person name="Varghese N."/>
            <person name="Submissions S."/>
        </authorList>
    </citation>
    <scope>NUCLEOTIDE SEQUENCE [LARGE SCALE GENOMIC DNA]</scope>
    <source>
        <strain evidence="3">DSM 25885</strain>
    </source>
</reference>
<evidence type="ECO:0000259" key="1">
    <source>
        <dbReference type="PROSITE" id="PS50164"/>
    </source>
</evidence>
<keyword evidence="3" id="KW-1185">Reference proteome</keyword>
<sequence length="135" mass="15804">MLQNTYRLGDKDLDSKLFIDIGNAPGVYRLFCMDKGMVKPVPRVLGVDVEGRLYIGKGDNLRKRVLQLRSRIFHSRTKHSGGSRYNSNEKLNMAFPREQLYIQLYTINSPKLEEERLLFEYIKLFGELPPLNRKR</sequence>
<dbReference type="EMBL" id="OBEH01000002">
    <property type="protein sequence ID" value="SNY99552.1"/>
    <property type="molecule type" value="Genomic_DNA"/>
</dbReference>